<feature type="chain" id="PRO_5043015273" description="Peptidase C1A papain C-terminal domain-containing protein" evidence="3">
    <location>
        <begin position="31"/>
        <end position="765"/>
    </location>
</feature>
<name>A0AAQ3WE99_9ENTE</name>
<protein>
    <recommendedName>
        <fullName evidence="4">Peptidase C1A papain C-terminal domain-containing protein</fullName>
    </recommendedName>
</protein>
<dbReference type="SMART" id="SM00645">
    <property type="entry name" value="Pept_C1"/>
    <property type="match status" value="1"/>
</dbReference>
<feature type="domain" description="Peptidase C1A papain C-terminal" evidence="4">
    <location>
        <begin position="33"/>
        <end position="264"/>
    </location>
</feature>
<keyword evidence="2" id="KW-0677">Repeat</keyword>
<gene>
    <name evidence="5" type="ORF">A5821_003005</name>
</gene>
<dbReference type="Pfam" id="PF18560">
    <property type="entry name" value="Lectin_like"/>
    <property type="match status" value="1"/>
</dbReference>
<dbReference type="SUPFAM" id="SSF52058">
    <property type="entry name" value="L domain-like"/>
    <property type="match status" value="1"/>
</dbReference>
<dbReference type="Gene3D" id="3.80.10.10">
    <property type="entry name" value="Ribonuclease Inhibitor"/>
    <property type="match status" value="1"/>
</dbReference>
<dbReference type="GO" id="GO:0008234">
    <property type="term" value="F:cysteine-type peptidase activity"/>
    <property type="evidence" value="ECO:0007669"/>
    <property type="project" value="InterPro"/>
</dbReference>
<dbReference type="InterPro" id="IPR000668">
    <property type="entry name" value="Peptidase_C1A_C"/>
</dbReference>
<evidence type="ECO:0000256" key="1">
    <source>
        <dbReference type="ARBA" id="ARBA00022614"/>
    </source>
</evidence>
<dbReference type="EMBL" id="CP147244">
    <property type="protein sequence ID" value="WYK01868.1"/>
    <property type="molecule type" value="Genomic_DNA"/>
</dbReference>
<keyword evidence="6" id="KW-1185">Reference proteome</keyword>
<dbReference type="SUPFAM" id="SSF54001">
    <property type="entry name" value="Cysteine proteinases"/>
    <property type="match status" value="1"/>
</dbReference>
<dbReference type="Proteomes" id="UP000194948">
    <property type="component" value="Chromosome"/>
</dbReference>
<dbReference type="RefSeq" id="WP_086315520.1">
    <property type="nucleotide sequence ID" value="NZ_CP147244.1"/>
</dbReference>
<dbReference type="PANTHER" id="PTHR47566">
    <property type="match status" value="1"/>
</dbReference>
<dbReference type="CDD" id="cd02619">
    <property type="entry name" value="Peptidase_C1"/>
    <property type="match status" value="1"/>
</dbReference>
<reference evidence="5 6" key="2">
    <citation type="submission" date="2024-03" db="EMBL/GenBank/DDBJ databases">
        <title>The Genome Sequence of Enterococcus sp. DIV0205d.</title>
        <authorList>
            <consortium name="The Broad Institute Genomics Platform"/>
            <consortium name="The Broad Institute Microbial Omics Core"/>
            <consortium name="The Broad Institute Genomic Center for Infectious Diseases"/>
            <person name="Earl A."/>
            <person name="Manson A."/>
            <person name="Gilmore M."/>
            <person name="Schwartman J."/>
            <person name="Shea T."/>
            <person name="Abouelleil A."/>
            <person name="Cao P."/>
            <person name="Chapman S."/>
            <person name="Cusick C."/>
            <person name="Young S."/>
            <person name="Neafsey D."/>
            <person name="Nusbaum C."/>
            <person name="Birren B."/>
        </authorList>
    </citation>
    <scope>NUCLEOTIDE SEQUENCE [LARGE SCALE GENOMIC DNA]</scope>
    <source>
        <strain evidence="5 6">7F3_DIV0205</strain>
    </source>
</reference>
<dbReference type="PANTHER" id="PTHR47566:SF1">
    <property type="entry name" value="PROTEIN NUD1"/>
    <property type="match status" value="1"/>
</dbReference>
<proteinExistence type="predicted"/>
<evidence type="ECO:0000313" key="5">
    <source>
        <dbReference type="EMBL" id="WYK01868.1"/>
    </source>
</evidence>
<dbReference type="Gene3D" id="3.90.70.10">
    <property type="entry name" value="Cysteine proteinases"/>
    <property type="match status" value="1"/>
</dbReference>
<accession>A0AAQ3WE99</accession>
<dbReference type="InterPro" id="IPR040528">
    <property type="entry name" value="Lectin-like"/>
</dbReference>
<keyword evidence="1" id="KW-0433">Leucine-rich repeat</keyword>
<dbReference type="InterPro" id="IPR052574">
    <property type="entry name" value="CDIRP"/>
</dbReference>
<feature type="signal peptide" evidence="3">
    <location>
        <begin position="1"/>
        <end position="30"/>
    </location>
</feature>
<evidence type="ECO:0000256" key="2">
    <source>
        <dbReference type="ARBA" id="ARBA00022737"/>
    </source>
</evidence>
<dbReference type="GO" id="GO:0006508">
    <property type="term" value="P:proteolysis"/>
    <property type="evidence" value="ECO:0007669"/>
    <property type="project" value="InterPro"/>
</dbReference>
<dbReference type="Pfam" id="PF00112">
    <property type="entry name" value="Peptidase_C1"/>
    <property type="match status" value="1"/>
</dbReference>
<sequence length="765" mass="85152">MISKKKNKWCVGVLAVFSFCSFGLSKQAIAESYPAAFDPRQMGTVTPVKQQVGNFCWAYAAVTATEQNYVNKTGIQADLSGDYYARLLEENGYSGADMVFERAMGWQGPVLEKDFSSDGPGSHSKEELEKVPAAVHVQGFTTLPALTNFQTNTADEITNRINKIKSAIYNHGNVTSSRNGLQSYRTDHDSQNVLVQNAVDYPDHVVTIVGWDDSFSKNKFTYKPARDGAFIAKNTWGTNWGQKGYYYISYEDAYLRNQELYFVNSVESPDNYKAKYGEGVINGGRRIETKSSKTFGHVFDAPKEAEKIDAISIRTAVENVPYEIYVNPNGVPTKGLEGFTKVAVGTKADIGAATIKLEQSIPITSKEKFSVVIKLTKPSNLDKMPIPAELGAIGREIFRGHSLDENNNWKKESDTNYLFNVYTNSNEPVNLGRIKDVFPAPNFAAEIAKQLGKSIHDSLTQEEADKIKSIVLSGYHNQEVDNAQGIEYLSNLEYLQFQDGKLSTLDLSKNKKLNWLEVSGSLITTLDLKNNPELRWIDATGSKLTSIDITNCTKLESLQLGTNKLKTIDLSRNPKLSFLSIYRNQLESIDVSKNPELNHLYLGLNELAAIDVTKNPKLYYLRVDSNSKIAKIDLSNNPSLLELGAGKTSVRNIDTSKLPNLKYLELVGNQLKEIDITKNPKLENLYISKNQLTAINLKNNPAIRFLSIGENQLKALDLSVNLQLISLDVRNNQLSVLDLSKNLKLKEGTYQTDNNPGIKVTPPKV</sequence>
<evidence type="ECO:0000313" key="6">
    <source>
        <dbReference type="Proteomes" id="UP000194948"/>
    </source>
</evidence>
<dbReference type="GO" id="GO:0035591">
    <property type="term" value="F:signaling adaptor activity"/>
    <property type="evidence" value="ECO:0007669"/>
    <property type="project" value="TreeGrafter"/>
</dbReference>
<evidence type="ECO:0000259" key="4">
    <source>
        <dbReference type="SMART" id="SM00645"/>
    </source>
</evidence>
<dbReference type="InterPro" id="IPR038765">
    <property type="entry name" value="Papain-like_cys_pep_sf"/>
</dbReference>
<dbReference type="InterPro" id="IPR032675">
    <property type="entry name" value="LRR_dom_sf"/>
</dbReference>
<organism evidence="5 6">
    <name type="scientific">Candidatus Enterococcus palustris</name>
    <dbReference type="NCBI Taxonomy" id="1834189"/>
    <lineage>
        <taxon>Bacteria</taxon>
        <taxon>Bacillati</taxon>
        <taxon>Bacillota</taxon>
        <taxon>Bacilli</taxon>
        <taxon>Lactobacillales</taxon>
        <taxon>Enterococcaceae</taxon>
        <taxon>Enterococcus</taxon>
    </lineage>
</organism>
<keyword evidence="3" id="KW-0732">Signal</keyword>
<dbReference type="AlphaFoldDB" id="A0AAQ3WE99"/>
<reference evidence="6" key="1">
    <citation type="submission" date="2017-05" db="EMBL/GenBank/DDBJ databases">
        <title>The Genome Sequence of EEnterococcus faecalis 9F2_4866.</title>
        <authorList>
            <consortium name="The Broad Institute Genomics Platform"/>
            <consortium name="The Broad Institute Genomic Center for Infectious Diseases"/>
            <person name="Earl A."/>
            <person name="Manson A."/>
            <person name="Schwartman J."/>
            <person name="Gilmore M."/>
            <person name="Abouelleil A."/>
            <person name="Cao P."/>
            <person name="Chapman S."/>
            <person name="Cusick C."/>
            <person name="Shea T."/>
            <person name="Young S."/>
            <person name="Neafsey D."/>
            <person name="Nusbaum C."/>
            <person name="Birren B."/>
        </authorList>
    </citation>
    <scope>NUCLEOTIDE SEQUENCE [LARGE SCALE GENOMIC DNA]</scope>
    <source>
        <strain evidence="6">7F3_DIV0205</strain>
    </source>
</reference>
<evidence type="ECO:0000256" key="3">
    <source>
        <dbReference type="SAM" id="SignalP"/>
    </source>
</evidence>